<reference evidence="1 2" key="1">
    <citation type="journal article" date="2019" name="Genome Biol. Evol.">
        <title>Insights into the evolution of the New World diploid cottons (Gossypium, subgenus Houzingenia) based on genome sequencing.</title>
        <authorList>
            <person name="Grover C.E."/>
            <person name="Arick M.A. 2nd"/>
            <person name="Thrash A."/>
            <person name="Conover J.L."/>
            <person name="Sanders W.S."/>
            <person name="Peterson D.G."/>
            <person name="Frelichowski J.E."/>
            <person name="Scheffler J.A."/>
            <person name="Scheffler B.E."/>
            <person name="Wendel J.F."/>
        </authorList>
    </citation>
    <scope>NUCLEOTIDE SEQUENCE [LARGE SCALE GENOMIC DNA]</scope>
    <source>
        <strain evidence="1">27</strain>
        <tissue evidence="1">Leaf</tissue>
    </source>
</reference>
<feature type="non-terminal residue" evidence="1">
    <location>
        <position position="30"/>
    </location>
</feature>
<organism evidence="1 2">
    <name type="scientific">Gossypium davidsonii</name>
    <name type="common">Davidson's cotton</name>
    <name type="synonym">Gossypium klotzschianum subsp. davidsonii</name>
    <dbReference type="NCBI Taxonomy" id="34287"/>
    <lineage>
        <taxon>Eukaryota</taxon>
        <taxon>Viridiplantae</taxon>
        <taxon>Streptophyta</taxon>
        <taxon>Embryophyta</taxon>
        <taxon>Tracheophyta</taxon>
        <taxon>Spermatophyta</taxon>
        <taxon>Magnoliopsida</taxon>
        <taxon>eudicotyledons</taxon>
        <taxon>Gunneridae</taxon>
        <taxon>Pentapetalae</taxon>
        <taxon>rosids</taxon>
        <taxon>malvids</taxon>
        <taxon>Malvales</taxon>
        <taxon>Malvaceae</taxon>
        <taxon>Malvoideae</taxon>
        <taxon>Gossypium</taxon>
    </lineage>
</organism>
<evidence type="ECO:0000313" key="1">
    <source>
        <dbReference type="EMBL" id="MBA0626433.1"/>
    </source>
</evidence>
<gene>
    <name evidence="1" type="ORF">Godav_004100</name>
</gene>
<name>A0A7J8SKJ5_GOSDV</name>
<comment type="caution">
    <text evidence="1">The sequence shown here is derived from an EMBL/GenBank/DDBJ whole genome shotgun (WGS) entry which is preliminary data.</text>
</comment>
<dbReference type="AlphaFoldDB" id="A0A7J8SKJ5"/>
<sequence>MLGSSLRLLFAVSKRGVASFSWALAMAAIY</sequence>
<protein>
    <submittedName>
        <fullName evidence="1">Uncharacterized protein</fullName>
    </submittedName>
</protein>
<keyword evidence="2" id="KW-1185">Reference proteome</keyword>
<proteinExistence type="predicted"/>
<evidence type="ECO:0000313" key="2">
    <source>
        <dbReference type="Proteomes" id="UP000593561"/>
    </source>
</evidence>
<accession>A0A7J8SKJ5</accession>
<dbReference type="Proteomes" id="UP000593561">
    <property type="component" value="Unassembled WGS sequence"/>
</dbReference>
<dbReference type="EMBL" id="JABFAC010000010">
    <property type="protein sequence ID" value="MBA0626433.1"/>
    <property type="molecule type" value="Genomic_DNA"/>
</dbReference>